<accession>A0A4P9XJY9</accession>
<evidence type="ECO:0000313" key="4">
    <source>
        <dbReference type="Proteomes" id="UP000271241"/>
    </source>
</evidence>
<dbReference type="InterPro" id="IPR045226">
    <property type="entry name" value="Dsc3"/>
</dbReference>
<protein>
    <recommendedName>
        <fullName evidence="2">DSC E3 ubiquitin ligase complex subunit 3 C-terminal domain-containing protein</fullName>
    </recommendedName>
</protein>
<keyword evidence="4" id="KW-1185">Reference proteome</keyword>
<name>A0A4P9XJY9_9FUNG</name>
<evidence type="ECO:0000256" key="1">
    <source>
        <dbReference type="SAM" id="Phobius"/>
    </source>
</evidence>
<reference evidence="4" key="1">
    <citation type="journal article" date="2018" name="Nat. Microbiol.">
        <title>Leveraging single-cell genomics to expand the fungal tree of life.</title>
        <authorList>
            <person name="Ahrendt S.R."/>
            <person name="Quandt C.A."/>
            <person name="Ciobanu D."/>
            <person name="Clum A."/>
            <person name="Salamov A."/>
            <person name="Andreopoulos B."/>
            <person name="Cheng J.F."/>
            <person name="Woyke T."/>
            <person name="Pelin A."/>
            <person name="Henrissat B."/>
            <person name="Reynolds N.K."/>
            <person name="Benny G.L."/>
            <person name="Smith M.E."/>
            <person name="James T.Y."/>
            <person name="Grigoriev I.V."/>
        </authorList>
    </citation>
    <scope>NUCLEOTIDE SEQUENCE [LARGE SCALE GENOMIC DNA]</scope>
    <source>
        <strain evidence="4">RSA 1356</strain>
    </source>
</reference>
<sequence length="110" mass="12645">GFDRLREAGFSEEDIERLREQFHQWRGNDNALEEDGGAFSSWLMVYLLRLTMLLAQGTYKALFYGLVIGFFGGLCPLFWFATNTFSRQRQLGLLAGLIINLTFGILHVYN</sequence>
<keyword evidence="1" id="KW-0812">Transmembrane</keyword>
<dbReference type="AlphaFoldDB" id="A0A4P9XJY9"/>
<dbReference type="Proteomes" id="UP000271241">
    <property type="component" value="Unassembled WGS sequence"/>
</dbReference>
<keyword evidence="1" id="KW-0472">Membrane</keyword>
<dbReference type="PANTHER" id="PTHR28049">
    <property type="entry name" value="TRANSMEMBRANE PROTEIN YOR223W"/>
    <property type="match status" value="1"/>
</dbReference>
<feature type="transmembrane region" description="Helical" evidence="1">
    <location>
        <begin position="91"/>
        <end position="109"/>
    </location>
</feature>
<dbReference type="OrthoDB" id="2556122at2759"/>
<dbReference type="STRING" id="78915.A0A4P9XJY9"/>
<dbReference type="EMBL" id="KZ992952">
    <property type="protein sequence ID" value="RKP06107.1"/>
    <property type="molecule type" value="Genomic_DNA"/>
</dbReference>
<feature type="domain" description="DSC E3 ubiquitin ligase complex subunit 3 C-terminal" evidence="2">
    <location>
        <begin position="56"/>
        <end position="106"/>
    </location>
</feature>
<feature type="domain" description="DSC E3 ubiquitin ligase complex subunit 3 C-terminal" evidence="2">
    <location>
        <begin position="1"/>
        <end position="31"/>
    </location>
</feature>
<feature type="non-terminal residue" evidence="3">
    <location>
        <position position="1"/>
    </location>
</feature>
<gene>
    <name evidence="3" type="ORF">THASP1DRAFT_18894</name>
</gene>
<dbReference type="Pfam" id="PF13373">
    <property type="entry name" value="Dsc3_C"/>
    <property type="match status" value="2"/>
</dbReference>
<dbReference type="GO" id="GO:0005783">
    <property type="term" value="C:endoplasmic reticulum"/>
    <property type="evidence" value="ECO:0007669"/>
    <property type="project" value="TreeGrafter"/>
</dbReference>
<feature type="transmembrane region" description="Helical" evidence="1">
    <location>
        <begin position="61"/>
        <end position="79"/>
    </location>
</feature>
<evidence type="ECO:0000313" key="3">
    <source>
        <dbReference type="EMBL" id="RKP06107.1"/>
    </source>
</evidence>
<organism evidence="3 4">
    <name type="scientific">Thamnocephalis sphaerospora</name>
    <dbReference type="NCBI Taxonomy" id="78915"/>
    <lineage>
        <taxon>Eukaryota</taxon>
        <taxon>Fungi</taxon>
        <taxon>Fungi incertae sedis</taxon>
        <taxon>Zoopagomycota</taxon>
        <taxon>Zoopagomycotina</taxon>
        <taxon>Zoopagomycetes</taxon>
        <taxon>Zoopagales</taxon>
        <taxon>Sigmoideomycetaceae</taxon>
        <taxon>Thamnocephalis</taxon>
    </lineage>
</organism>
<keyword evidence="1" id="KW-1133">Transmembrane helix</keyword>
<dbReference type="InterPro" id="IPR025390">
    <property type="entry name" value="Dsc3_C"/>
</dbReference>
<dbReference type="PANTHER" id="PTHR28049:SF1">
    <property type="entry name" value="DSC E3 UBIQUITIN LIGASE COMPLEX SUBUNIT 3"/>
    <property type="match status" value="1"/>
</dbReference>
<proteinExistence type="predicted"/>
<evidence type="ECO:0000259" key="2">
    <source>
        <dbReference type="Pfam" id="PF13373"/>
    </source>
</evidence>
<dbReference type="GO" id="GO:0044695">
    <property type="term" value="C:Dsc E3 ubiquitin ligase complex"/>
    <property type="evidence" value="ECO:0007669"/>
    <property type="project" value="InterPro"/>
</dbReference>